<accession>A0RU69</accession>
<dbReference type="HOGENOM" id="CLU_2216938_0_0_2"/>
<gene>
    <name evidence="1" type="ordered locus">CENSYa_0244</name>
</gene>
<proteinExistence type="predicted"/>
<organism evidence="1 2">
    <name type="scientific">Cenarchaeum symbiosum (strain A)</name>
    <dbReference type="NCBI Taxonomy" id="414004"/>
    <lineage>
        <taxon>Archaea</taxon>
        <taxon>Nitrososphaerota</taxon>
        <taxon>Candidatus Cenarchaeales</taxon>
        <taxon>Candidatus Cenarchaeaceae</taxon>
        <taxon>Candidatus Cenarchaeum</taxon>
    </lineage>
</organism>
<reference evidence="1 2" key="1">
    <citation type="journal article" date="2006" name="Proc. Natl. Acad. Sci. U.S.A.">
        <title>Genomic analysis of the uncultivated marine crenarchaeote Cenarchaeum symbiosum.</title>
        <authorList>
            <person name="Hallam S.J."/>
            <person name="Konstantinidis K.T."/>
            <person name="Putnam N."/>
            <person name="Schleper C."/>
            <person name="Watanabe Y."/>
            <person name="Sugahara J."/>
            <person name="Preston C."/>
            <person name="de la Torre J."/>
            <person name="Richardson P.M."/>
            <person name="DeLong E.F."/>
        </authorList>
    </citation>
    <scope>NUCLEOTIDE SEQUENCE [LARGE SCALE GENOMIC DNA]</scope>
    <source>
        <strain evidence="2">A</strain>
    </source>
</reference>
<keyword evidence="2" id="KW-1185">Reference proteome</keyword>
<dbReference type="EMBL" id="DP000238">
    <property type="protein sequence ID" value="ABK76886.1"/>
    <property type="molecule type" value="Genomic_DNA"/>
</dbReference>
<dbReference type="EnsemblBacteria" id="ABK76886">
    <property type="protein sequence ID" value="ABK76886"/>
    <property type="gene ID" value="CENSYa_0244"/>
</dbReference>
<name>A0RU69_CENSY</name>
<evidence type="ECO:0000313" key="2">
    <source>
        <dbReference type="Proteomes" id="UP000000758"/>
    </source>
</evidence>
<evidence type="ECO:0000313" key="1">
    <source>
        <dbReference type="EMBL" id="ABK76886.1"/>
    </source>
</evidence>
<dbReference type="AlphaFoldDB" id="A0RU69"/>
<dbReference type="Proteomes" id="UP000000758">
    <property type="component" value="Chromosome"/>
</dbReference>
<protein>
    <submittedName>
        <fullName evidence="1">Uncharacterized protein</fullName>
    </submittedName>
</protein>
<sequence>MQHNQSQPDEAYKLKVLFNLDHSARCVFIYIFLCPKLYCECGYVESKSHLGHIVLTCKNSVSVMEEPRELDLYPVLSFIRMIEDSLIELSGKAYEHMLPNCPRCPA</sequence>
<dbReference type="KEGG" id="csy:CENSYa_0244"/>